<evidence type="ECO:0000313" key="1">
    <source>
        <dbReference type="EMBL" id="OCH87627.1"/>
    </source>
</evidence>
<dbReference type="AlphaFoldDB" id="A0A8E2DHZ1"/>
<reference evidence="1 2" key="1">
    <citation type="submission" date="2016-07" db="EMBL/GenBank/DDBJ databases">
        <title>Draft genome of the white-rot fungus Obba rivulosa 3A-2.</title>
        <authorList>
            <consortium name="DOE Joint Genome Institute"/>
            <person name="Miettinen O."/>
            <person name="Riley R."/>
            <person name="Acob R."/>
            <person name="Barry K."/>
            <person name="Cullen D."/>
            <person name="De Vries R."/>
            <person name="Hainaut M."/>
            <person name="Hatakka A."/>
            <person name="Henrissat B."/>
            <person name="Hilden K."/>
            <person name="Kuo R."/>
            <person name="Labutti K."/>
            <person name="Lipzen A."/>
            <person name="Makela M.R."/>
            <person name="Sandor L."/>
            <person name="Spatafora J.W."/>
            <person name="Grigoriev I.V."/>
            <person name="Hibbett D.S."/>
        </authorList>
    </citation>
    <scope>NUCLEOTIDE SEQUENCE [LARGE SCALE GENOMIC DNA]</scope>
    <source>
        <strain evidence="1 2">3A-2</strain>
    </source>
</reference>
<organism evidence="1 2">
    <name type="scientific">Obba rivulosa</name>
    <dbReference type="NCBI Taxonomy" id="1052685"/>
    <lineage>
        <taxon>Eukaryota</taxon>
        <taxon>Fungi</taxon>
        <taxon>Dikarya</taxon>
        <taxon>Basidiomycota</taxon>
        <taxon>Agaricomycotina</taxon>
        <taxon>Agaricomycetes</taxon>
        <taxon>Polyporales</taxon>
        <taxon>Gelatoporiaceae</taxon>
        <taxon>Obba</taxon>
    </lineage>
</organism>
<sequence length="58" mass="6444">MRRSNASVYPLLYAQAEHQPEHSSVLPPVLPPIEAYDRRVQNGMVMTLTGNVGAHCKL</sequence>
<protein>
    <submittedName>
        <fullName evidence="1">Uncharacterized protein</fullName>
    </submittedName>
</protein>
<proteinExistence type="predicted"/>
<dbReference type="Proteomes" id="UP000250043">
    <property type="component" value="Unassembled WGS sequence"/>
</dbReference>
<accession>A0A8E2DHZ1</accession>
<keyword evidence="2" id="KW-1185">Reference proteome</keyword>
<gene>
    <name evidence="1" type="ORF">OBBRIDRAFT_796014</name>
</gene>
<evidence type="ECO:0000313" key="2">
    <source>
        <dbReference type="Proteomes" id="UP000250043"/>
    </source>
</evidence>
<dbReference type="EMBL" id="KV722478">
    <property type="protein sequence ID" value="OCH87627.1"/>
    <property type="molecule type" value="Genomic_DNA"/>
</dbReference>
<name>A0A8E2DHZ1_9APHY</name>